<dbReference type="InterPro" id="IPR011042">
    <property type="entry name" value="6-blade_b-propeller_TolB-like"/>
</dbReference>
<accession>A0A1U9NP99</accession>
<name>A0A1U9NP99_9BACT</name>
<dbReference type="AlphaFoldDB" id="A0A1U9NP99"/>
<dbReference type="STRING" id="1936003.STSP2_02821"/>
<dbReference type="Proteomes" id="UP000189674">
    <property type="component" value="Chromosome"/>
</dbReference>
<dbReference type="KEGG" id="alus:STSP2_02821"/>
<gene>
    <name evidence="3" type="ORF">STSP2_02821</name>
</gene>
<protein>
    <recommendedName>
        <fullName evidence="2">Ice-binding protein C-terminal domain-containing protein</fullName>
    </recommendedName>
</protein>
<evidence type="ECO:0000313" key="4">
    <source>
        <dbReference type="Proteomes" id="UP000189674"/>
    </source>
</evidence>
<evidence type="ECO:0000313" key="3">
    <source>
        <dbReference type="EMBL" id="AQT69627.1"/>
    </source>
</evidence>
<evidence type="ECO:0000259" key="2">
    <source>
        <dbReference type="Pfam" id="PF07589"/>
    </source>
</evidence>
<feature type="chain" id="PRO_5012346509" description="Ice-binding protein C-terminal domain-containing protein" evidence="1">
    <location>
        <begin position="19"/>
        <end position="339"/>
    </location>
</feature>
<reference evidence="4" key="1">
    <citation type="submission" date="2017-02" db="EMBL/GenBank/DDBJ databases">
        <title>Comparative genomics and description of representatives of a novel lineage of planctomycetes thriving in anoxic sediments.</title>
        <authorList>
            <person name="Spring S."/>
            <person name="Bunk B."/>
            <person name="Sproer C."/>
        </authorList>
    </citation>
    <scope>NUCLEOTIDE SEQUENCE [LARGE SCALE GENOMIC DNA]</scope>
    <source>
        <strain evidence="4">ST-NAGAB-D1</strain>
    </source>
</reference>
<feature type="signal peptide" evidence="1">
    <location>
        <begin position="1"/>
        <end position="18"/>
    </location>
</feature>
<evidence type="ECO:0000256" key="1">
    <source>
        <dbReference type="SAM" id="SignalP"/>
    </source>
</evidence>
<keyword evidence="4" id="KW-1185">Reference proteome</keyword>
<dbReference type="EMBL" id="CP019791">
    <property type="protein sequence ID" value="AQT69627.1"/>
    <property type="molecule type" value="Genomic_DNA"/>
</dbReference>
<proteinExistence type="predicted"/>
<dbReference type="NCBIfam" id="TIGR02595">
    <property type="entry name" value="PEP_CTERM"/>
    <property type="match status" value="1"/>
</dbReference>
<dbReference type="InterPro" id="IPR013424">
    <property type="entry name" value="Ice-binding_C"/>
</dbReference>
<keyword evidence="1" id="KW-0732">Signal</keyword>
<dbReference type="RefSeq" id="WP_169853224.1">
    <property type="nucleotide sequence ID" value="NZ_CP019791.1"/>
</dbReference>
<dbReference type="Gene3D" id="2.120.10.30">
    <property type="entry name" value="TolB, C-terminal domain"/>
    <property type="match status" value="1"/>
</dbReference>
<sequence precursor="true">MKVANFSLFVLVVVSANAFCSTAVVFDSNYRSEVYATYPSSKSLGQVGGMEFDSEGNLFVSHYGAEFEGNDGSIYKITPDGNANEFVSGLHFPGNMVWTGGTDYGDYLYVGDGTRPTNGRRGGIYRVDMQGNISPFATAGNEPYALGFDEEVGMMFAGTRGDDHLDKVLSDGSTQLFSGFPYGMNGGGPAGIDINNGDKYPGYMYLSNDGKGENYSGVFKLDENGSASRVAEGILTSFRLGFDDVGDFDNSLFATGISREHPGLWSLYKIEEDGTYSLFATGGDMHLNVFTFGPDGAIYAATRAWYSDKVTISRISLIPEPATLALFGVGVGAILRRKQ</sequence>
<organism evidence="3 4">
    <name type="scientific">Anaerohalosphaera lusitana</name>
    <dbReference type="NCBI Taxonomy" id="1936003"/>
    <lineage>
        <taxon>Bacteria</taxon>
        <taxon>Pseudomonadati</taxon>
        <taxon>Planctomycetota</taxon>
        <taxon>Phycisphaerae</taxon>
        <taxon>Sedimentisphaerales</taxon>
        <taxon>Anaerohalosphaeraceae</taxon>
        <taxon>Anaerohalosphaera</taxon>
    </lineage>
</organism>
<dbReference type="SUPFAM" id="SSF63829">
    <property type="entry name" value="Calcium-dependent phosphotriesterase"/>
    <property type="match status" value="1"/>
</dbReference>
<dbReference type="Pfam" id="PF07589">
    <property type="entry name" value="PEP-CTERM"/>
    <property type="match status" value="1"/>
</dbReference>
<feature type="domain" description="Ice-binding protein C-terminal" evidence="2">
    <location>
        <begin position="318"/>
        <end position="338"/>
    </location>
</feature>